<evidence type="ECO:0000313" key="3">
    <source>
        <dbReference type="EMBL" id="SDW94135.1"/>
    </source>
</evidence>
<organism evidence="3 4">
    <name type="scientific">Aidingimonas halophila</name>
    <dbReference type="NCBI Taxonomy" id="574349"/>
    <lineage>
        <taxon>Bacteria</taxon>
        <taxon>Pseudomonadati</taxon>
        <taxon>Pseudomonadota</taxon>
        <taxon>Gammaproteobacteria</taxon>
        <taxon>Oceanospirillales</taxon>
        <taxon>Halomonadaceae</taxon>
        <taxon>Aidingimonas</taxon>
    </lineage>
</organism>
<protein>
    <recommendedName>
        <fullName evidence="5">Adhesin</fullName>
    </recommendedName>
</protein>
<feature type="region of interest" description="Disordered" evidence="1">
    <location>
        <begin position="148"/>
        <end position="167"/>
    </location>
</feature>
<dbReference type="AlphaFoldDB" id="A0A1H2XMT4"/>
<evidence type="ECO:0000256" key="2">
    <source>
        <dbReference type="SAM" id="SignalP"/>
    </source>
</evidence>
<dbReference type="Proteomes" id="UP000198500">
    <property type="component" value="Unassembled WGS sequence"/>
</dbReference>
<dbReference type="RefSeq" id="WP_092568826.1">
    <property type="nucleotide sequence ID" value="NZ_BMXH01000004.1"/>
</dbReference>
<evidence type="ECO:0008006" key="5">
    <source>
        <dbReference type="Google" id="ProtNLM"/>
    </source>
</evidence>
<sequence>MKTLTKTPLALAIATLMMAPYAMADEYTGGFDTDSEIDSEFENEVEVEIEHDAETNKDIKVWGGALILDPNYAGATVDSKQLSEDNFVLNDLVENDARVGGDAGRNASGNIGINSAAGDNNQQANDAALAASDANTVFAQSAAFSVQSSDDNTVVNKGTDNDAGAGGNALRGATGNIGLNSAAGVGNAQQNSLSASVNTSNGSADATSAGVQSNSDNASFNGTGKTKTTKTSQVNGVAAVSGASAGAEAGASAGTYYKHASAGAGAEASAGALAAAYSGSETVTTTKNQMQTNDANLSGNALRDASGNLGVNVAAGNNNQQRNSLSIAAGTGGGSE</sequence>
<accession>A0A1H2XMT4</accession>
<evidence type="ECO:0000256" key="1">
    <source>
        <dbReference type="SAM" id="MobiDB-lite"/>
    </source>
</evidence>
<feature type="signal peptide" evidence="2">
    <location>
        <begin position="1"/>
        <end position="24"/>
    </location>
</feature>
<gene>
    <name evidence="3" type="ORF">SAMN05443545_103247</name>
</gene>
<dbReference type="OrthoDB" id="5833205at2"/>
<feature type="compositionally biased region" description="Low complexity" evidence="1">
    <location>
        <begin position="313"/>
        <end position="323"/>
    </location>
</feature>
<keyword evidence="2" id="KW-0732">Signal</keyword>
<feature type="compositionally biased region" description="Low complexity" evidence="1">
    <location>
        <begin position="148"/>
        <end position="163"/>
    </location>
</feature>
<proteinExistence type="predicted"/>
<name>A0A1H2XMT4_9GAMM</name>
<feature type="region of interest" description="Disordered" evidence="1">
    <location>
        <begin position="313"/>
        <end position="336"/>
    </location>
</feature>
<dbReference type="STRING" id="574349.SAMN05443545_103247"/>
<feature type="compositionally biased region" description="Polar residues" evidence="1">
    <location>
        <begin position="193"/>
        <end position="221"/>
    </location>
</feature>
<dbReference type="EMBL" id="FNNI01000003">
    <property type="protein sequence ID" value="SDW94135.1"/>
    <property type="molecule type" value="Genomic_DNA"/>
</dbReference>
<feature type="compositionally biased region" description="Low complexity" evidence="1">
    <location>
        <begin position="222"/>
        <end position="233"/>
    </location>
</feature>
<feature type="chain" id="PRO_5011513048" description="Adhesin" evidence="2">
    <location>
        <begin position="25"/>
        <end position="336"/>
    </location>
</feature>
<evidence type="ECO:0000313" key="4">
    <source>
        <dbReference type="Proteomes" id="UP000198500"/>
    </source>
</evidence>
<reference evidence="3 4" key="1">
    <citation type="submission" date="2016-10" db="EMBL/GenBank/DDBJ databases">
        <authorList>
            <person name="de Groot N.N."/>
        </authorList>
    </citation>
    <scope>NUCLEOTIDE SEQUENCE [LARGE SCALE GENOMIC DNA]</scope>
    <source>
        <strain evidence="3 4">DSM 19219</strain>
    </source>
</reference>
<feature type="region of interest" description="Disordered" evidence="1">
    <location>
        <begin position="193"/>
        <end position="233"/>
    </location>
</feature>
<keyword evidence="4" id="KW-1185">Reference proteome</keyword>